<feature type="transmembrane region" description="Helical" evidence="1">
    <location>
        <begin position="52"/>
        <end position="71"/>
    </location>
</feature>
<evidence type="ECO:0000313" key="3">
    <source>
        <dbReference type="Proteomes" id="UP000324595"/>
    </source>
</evidence>
<feature type="transmembrane region" description="Helical" evidence="1">
    <location>
        <begin position="24"/>
        <end position="46"/>
    </location>
</feature>
<comment type="caution">
    <text evidence="2">The sequence shown here is derived from an EMBL/GenBank/DDBJ whole genome shotgun (WGS) entry which is preliminary data.</text>
</comment>
<organism evidence="2 3">
    <name type="scientific">Fodinibius salinus</name>
    <dbReference type="NCBI Taxonomy" id="860790"/>
    <lineage>
        <taxon>Bacteria</taxon>
        <taxon>Pseudomonadati</taxon>
        <taxon>Balneolota</taxon>
        <taxon>Balneolia</taxon>
        <taxon>Balneolales</taxon>
        <taxon>Balneolaceae</taxon>
        <taxon>Fodinibius</taxon>
    </lineage>
</organism>
<evidence type="ECO:0000313" key="2">
    <source>
        <dbReference type="EMBL" id="TYP95564.1"/>
    </source>
</evidence>
<reference evidence="2 3" key="1">
    <citation type="submission" date="2019-07" db="EMBL/GenBank/DDBJ databases">
        <title>Genomic Encyclopedia of Archaeal and Bacterial Type Strains, Phase II (KMG-II): from individual species to whole genera.</title>
        <authorList>
            <person name="Goeker M."/>
        </authorList>
    </citation>
    <scope>NUCLEOTIDE SEQUENCE [LARGE SCALE GENOMIC DNA]</scope>
    <source>
        <strain evidence="2 3">DSM 21935</strain>
    </source>
</reference>
<keyword evidence="3" id="KW-1185">Reference proteome</keyword>
<keyword evidence="1" id="KW-1133">Transmembrane helix</keyword>
<dbReference type="Proteomes" id="UP000324595">
    <property type="component" value="Unassembled WGS sequence"/>
</dbReference>
<evidence type="ECO:0000256" key="1">
    <source>
        <dbReference type="SAM" id="Phobius"/>
    </source>
</evidence>
<keyword evidence="1" id="KW-0812">Transmembrane</keyword>
<keyword evidence="1" id="KW-0472">Membrane</keyword>
<accession>A0A5D3YNW3</accession>
<protein>
    <submittedName>
        <fullName evidence="2">Uncharacterized protein</fullName>
    </submittedName>
</protein>
<sequence>MEIDETKMKVCKEPSVWQKLRNSIVALLFGVFVLQVTPLSFVIVFFPNSTVFYLILSSYGIICLLMGWFYGDYFVSYLHVKIENWWSPRDMFRP</sequence>
<dbReference type="EMBL" id="VNHY01000001">
    <property type="protein sequence ID" value="TYP95564.1"/>
    <property type="molecule type" value="Genomic_DNA"/>
</dbReference>
<dbReference type="AlphaFoldDB" id="A0A5D3YNW3"/>
<gene>
    <name evidence="2" type="ORF">LX73_0873</name>
</gene>
<name>A0A5D3YNW3_9BACT</name>
<proteinExistence type="predicted"/>